<dbReference type="SMART" id="SM00028">
    <property type="entry name" value="TPR"/>
    <property type="match status" value="4"/>
</dbReference>
<dbReference type="InterPro" id="IPR019734">
    <property type="entry name" value="TPR_rpt"/>
</dbReference>
<organism evidence="5 6">
    <name type="scientific">Falsigemmobacter faecalis</name>
    <dbReference type="NCBI Taxonomy" id="2488730"/>
    <lineage>
        <taxon>Bacteria</taxon>
        <taxon>Pseudomonadati</taxon>
        <taxon>Pseudomonadota</taxon>
        <taxon>Alphaproteobacteria</taxon>
        <taxon>Rhodobacterales</taxon>
        <taxon>Paracoccaceae</taxon>
        <taxon>Falsigemmobacter</taxon>
    </lineage>
</organism>
<dbReference type="OrthoDB" id="9766710at2"/>
<dbReference type="PROSITE" id="PS50005">
    <property type="entry name" value="TPR"/>
    <property type="match status" value="2"/>
</dbReference>
<dbReference type="PANTHER" id="PTHR44858">
    <property type="entry name" value="TETRATRICOPEPTIDE REPEAT PROTEIN 6"/>
    <property type="match status" value="1"/>
</dbReference>
<dbReference type="Pfam" id="PF13432">
    <property type="entry name" value="TPR_16"/>
    <property type="match status" value="1"/>
</dbReference>
<evidence type="ECO:0000256" key="1">
    <source>
        <dbReference type="ARBA" id="ARBA00022737"/>
    </source>
</evidence>
<evidence type="ECO:0000313" key="5">
    <source>
        <dbReference type="EMBL" id="RRH76993.1"/>
    </source>
</evidence>
<feature type="repeat" description="TPR" evidence="3">
    <location>
        <begin position="500"/>
        <end position="533"/>
    </location>
</feature>
<protein>
    <submittedName>
        <fullName evidence="5">Uncharacterized protein</fullName>
    </submittedName>
</protein>
<dbReference type="InterPro" id="IPR011990">
    <property type="entry name" value="TPR-like_helical_dom_sf"/>
</dbReference>
<keyword evidence="6" id="KW-1185">Reference proteome</keyword>
<evidence type="ECO:0000256" key="4">
    <source>
        <dbReference type="SAM" id="SignalP"/>
    </source>
</evidence>
<dbReference type="PANTHER" id="PTHR44858:SF1">
    <property type="entry name" value="UDP-N-ACETYLGLUCOSAMINE--PEPTIDE N-ACETYLGLUCOSAMINYLTRANSFERASE SPINDLY-RELATED"/>
    <property type="match status" value="1"/>
</dbReference>
<feature type="chain" id="PRO_5018144163" evidence="4">
    <location>
        <begin position="26"/>
        <end position="566"/>
    </location>
</feature>
<feature type="signal peptide" evidence="4">
    <location>
        <begin position="1"/>
        <end position="25"/>
    </location>
</feature>
<evidence type="ECO:0000313" key="6">
    <source>
        <dbReference type="Proteomes" id="UP000282125"/>
    </source>
</evidence>
<reference evidence="5 6" key="1">
    <citation type="submission" date="2018-11" db="EMBL/GenBank/DDBJ databases">
        <title>Gemmobacter sp. nov., YIM 102744-1 draft genome.</title>
        <authorList>
            <person name="Li G."/>
            <person name="Jiang Y."/>
        </authorList>
    </citation>
    <scope>NUCLEOTIDE SEQUENCE [LARGE SCALE GENOMIC DNA]</scope>
    <source>
        <strain evidence="5 6">YIM 102744-1</strain>
    </source>
</reference>
<keyword evidence="2 3" id="KW-0802">TPR repeat</keyword>
<dbReference type="InterPro" id="IPR050498">
    <property type="entry name" value="Ycf3"/>
</dbReference>
<sequence>MSPLRFVLALAGASLLPLTALPLKAEVAGPYLAARSADIASDFREASHWLGLALEQDPANVMLLESLVVALTGEGDVARAVPVAERLEALGQTAPITATVRIAGRFADQDYAPLLTELPVAQIGPGNLVNQLLLGWAHIGAGSMSDGIAAFDGLNKTAGMELFGLYHKALALAMAGDFEGAEALMADEKNALFSTRRGTFARVEVLSQLDRFDEAKTLLAAGFGDRTDPEITALRARLDKGEALPFDTVRTAQDGAAEVFHILAGLMQGEAPDAQTLIQSRLSEYLRPDHIDAILLSASVLESLERYELAVEAYDRIPAGSPSYLAAQTGRVNALYRSDRRAEAVAGMTDLVKAYPKYLSVHVGLGDLLRREERYGEAAAAYSRAIELLGRPEQAHWALYYSRGIAWEQAKEFGKAEPDLRKALELNPGQPEVLNYLGYSLLDRNMKIGEAIPMIEEAVRKRPRDGYIIDSLAWGLFLTGRYAESVQHMEKASLLMPVDPVVTDHLGDVYWAVGRQSEARFQWRRALSFEPTEKDATRIRRKLEAGLDKVLEEEKRPSLEARRAKE</sequence>
<dbReference type="EMBL" id="RRAZ01000005">
    <property type="protein sequence ID" value="RRH76993.1"/>
    <property type="molecule type" value="Genomic_DNA"/>
</dbReference>
<feature type="repeat" description="TPR" evidence="3">
    <location>
        <begin position="397"/>
        <end position="430"/>
    </location>
</feature>
<proteinExistence type="predicted"/>
<accession>A0A3P3DRV4</accession>
<keyword evidence="1" id="KW-0677">Repeat</keyword>
<dbReference type="RefSeq" id="WP_124963938.1">
    <property type="nucleotide sequence ID" value="NZ_RRAZ01000005.1"/>
</dbReference>
<name>A0A3P3DRV4_9RHOB</name>
<dbReference type="AlphaFoldDB" id="A0A3P3DRV4"/>
<dbReference type="Proteomes" id="UP000282125">
    <property type="component" value="Unassembled WGS sequence"/>
</dbReference>
<evidence type="ECO:0000256" key="2">
    <source>
        <dbReference type="ARBA" id="ARBA00022803"/>
    </source>
</evidence>
<dbReference type="Gene3D" id="1.25.40.10">
    <property type="entry name" value="Tetratricopeptide repeat domain"/>
    <property type="match status" value="2"/>
</dbReference>
<evidence type="ECO:0000256" key="3">
    <source>
        <dbReference type="PROSITE-ProRule" id="PRU00339"/>
    </source>
</evidence>
<gene>
    <name evidence="5" type="ORF">EG244_05060</name>
</gene>
<keyword evidence="4" id="KW-0732">Signal</keyword>
<dbReference type="SUPFAM" id="SSF48452">
    <property type="entry name" value="TPR-like"/>
    <property type="match status" value="2"/>
</dbReference>
<comment type="caution">
    <text evidence="5">The sequence shown here is derived from an EMBL/GenBank/DDBJ whole genome shotgun (WGS) entry which is preliminary data.</text>
</comment>